<dbReference type="RefSeq" id="WP_380619689.1">
    <property type="nucleotide sequence ID" value="NZ_JBHSDK010000012.1"/>
</dbReference>
<feature type="region of interest" description="Disordered" evidence="1">
    <location>
        <begin position="83"/>
        <end position="121"/>
    </location>
</feature>
<evidence type="ECO:0000313" key="2">
    <source>
        <dbReference type="EMBL" id="MFC4335215.1"/>
    </source>
</evidence>
<gene>
    <name evidence="2" type="ORF">ACFPET_08395</name>
</gene>
<dbReference type="Proteomes" id="UP001595823">
    <property type="component" value="Unassembled WGS sequence"/>
</dbReference>
<name>A0ABV8TXA1_9ACTN</name>
<proteinExistence type="predicted"/>
<accession>A0ABV8TXA1</accession>
<comment type="caution">
    <text evidence="2">The sequence shown here is derived from an EMBL/GenBank/DDBJ whole genome shotgun (WGS) entry which is preliminary data.</text>
</comment>
<evidence type="ECO:0000256" key="1">
    <source>
        <dbReference type="SAM" id="MobiDB-lite"/>
    </source>
</evidence>
<sequence>MTHIDARRIAEAASDAPFAFIGMDGHEYEIPNVNTVANRDAERIQQGDEDTLRRIIGRPAYEALKDMTMGVSKQIMVAWFEHGGESGKEGSPSGATHGAGRPSAPTSPRAASRQRKRTRHR</sequence>
<protein>
    <submittedName>
        <fullName evidence="2">Uncharacterized protein</fullName>
    </submittedName>
</protein>
<organism evidence="2 3">
    <name type="scientific">Salininema proteolyticum</name>
    <dbReference type="NCBI Taxonomy" id="1607685"/>
    <lineage>
        <taxon>Bacteria</taxon>
        <taxon>Bacillati</taxon>
        <taxon>Actinomycetota</taxon>
        <taxon>Actinomycetes</taxon>
        <taxon>Glycomycetales</taxon>
        <taxon>Glycomycetaceae</taxon>
        <taxon>Salininema</taxon>
    </lineage>
</organism>
<feature type="compositionally biased region" description="Basic residues" evidence="1">
    <location>
        <begin position="112"/>
        <end position="121"/>
    </location>
</feature>
<keyword evidence="3" id="KW-1185">Reference proteome</keyword>
<dbReference type="EMBL" id="JBHSDK010000012">
    <property type="protein sequence ID" value="MFC4335215.1"/>
    <property type="molecule type" value="Genomic_DNA"/>
</dbReference>
<reference evidence="3" key="1">
    <citation type="journal article" date="2019" name="Int. J. Syst. Evol. Microbiol.">
        <title>The Global Catalogue of Microorganisms (GCM) 10K type strain sequencing project: providing services to taxonomists for standard genome sequencing and annotation.</title>
        <authorList>
            <consortium name="The Broad Institute Genomics Platform"/>
            <consortium name="The Broad Institute Genome Sequencing Center for Infectious Disease"/>
            <person name="Wu L."/>
            <person name="Ma J."/>
        </authorList>
    </citation>
    <scope>NUCLEOTIDE SEQUENCE [LARGE SCALE GENOMIC DNA]</scope>
    <source>
        <strain evidence="3">IBRC-M 10908</strain>
    </source>
</reference>
<evidence type="ECO:0000313" key="3">
    <source>
        <dbReference type="Proteomes" id="UP001595823"/>
    </source>
</evidence>